<sequence>MQGNLITWASQNAKGDGSALPTIRPVPGFYVYLNGIIYDPYICRRPIRGGVEYLRRANCTTPPPLSTWTISQCAMLTIHARKEWESTRRRSRSTRDSYCIHTFTSATSMSNPDGVIIEAPADRDTSPFISKPPSFPLRLRMGNDLGCGKTLFRGGKEGGLGLVTKTLPVASSNATSQR</sequence>
<protein>
    <submittedName>
        <fullName evidence="1">Uncharacterized protein</fullName>
    </submittedName>
</protein>
<reference evidence="1" key="1">
    <citation type="submission" date="2021-06" db="EMBL/GenBank/DDBJ databases">
        <title>Comparative genomics, transcriptomics and evolutionary studies reveal genomic signatures of adaptation to plant cell wall in hemibiotrophic fungi.</title>
        <authorList>
            <consortium name="DOE Joint Genome Institute"/>
            <person name="Baroncelli R."/>
            <person name="Diaz J.F."/>
            <person name="Benocci T."/>
            <person name="Peng M."/>
            <person name="Battaglia E."/>
            <person name="Haridas S."/>
            <person name="Andreopoulos W."/>
            <person name="Labutti K."/>
            <person name="Pangilinan J."/>
            <person name="Floch G.L."/>
            <person name="Makela M.R."/>
            <person name="Henrissat B."/>
            <person name="Grigoriev I.V."/>
            <person name="Crouch J.A."/>
            <person name="De Vries R.P."/>
            <person name="Sukno S.A."/>
            <person name="Thon M.R."/>
        </authorList>
    </citation>
    <scope>NUCLEOTIDE SEQUENCE</scope>
    <source>
        <strain evidence="1">CBS 125086</strain>
    </source>
</reference>
<dbReference type="Proteomes" id="UP001230504">
    <property type="component" value="Unassembled WGS sequence"/>
</dbReference>
<evidence type="ECO:0000313" key="2">
    <source>
        <dbReference type="Proteomes" id="UP001230504"/>
    </source>
</evidence>
<gene>
    <name evidence="1" type="ORF">LY79DRAFT_308015</name>
</gene>
<name>A0AAD8PTV3_9PEZI</name>
<dbReference type="AlphaFoldDB" id="A0AAD8PTV3"/>
<comment type="caution">
    <text evidence="1">The sequence shown here is derived from an EMBL/GenBank/DDBJ whole genome shotgun (WGS) entry which is preliminary data.</text>
</comment>
<dbReference type="RefSeq" id="XP_060411498.1">
    <property type="nucleotide sequence ID" value="XM_060552317.1"/>
</dbReference>
<dbReference type="GeneID" id="85436557"/>
<organism evidence="1 2">
    <name type="scientific">Colletotrichum navitas</name>
    <dbReference type="NCBI Taxonomy" id="681940"/>
    <lineage>
        <taxon>Eukaryota</taxon>
        <taxon>Fungi</taxon>
        <taxon>Dikarya</taxon>
        <taxon>Ascomycota</taxon>
        <taxon>Pezizomycotina</taxon>
        <taxon>Sordariomycetes</taxon>
        <taxon>Hypocreomycetidae</taxon>
        <taxon>Glomerellales</taxon>
        <taxon>Glomerellaceae</taxon>
        <taxon>Colletotrichum</taxon>
        <taxon>Colletotrichum graminicola species complex</taxon>
    </lineage>
</organism>
<evidence type="ECO:0000313" key="1">
    <source>
        <dbReference type="EMBL" id="KAK1580451.1"/>
    </source>
</evidence>
<dbReference type="EMBL" id="JAHLJV010000055">
    <property type="protein sequence ID" value="KAK1580451.1"/>
    <property type="molecule type" value="Genomic_DNA"/>
</dbReference>
<proteinExistence type="predicted"/>
<keyword evidence="2" id="KW-1185">Reference proteome</keyword>
<accession>A0AAD8PTV3</accession>